<evidence type="ECO:0000313" key="1">
    <source>
        <dbReference type="EMBL" id="CAG8618683.1"/>
    </source>
</evidence>
<reference evidence="1" key="1">
    <citation type="submission" date="2021-06" db="EMBL/GenBank/DDBJ databases">
        <authorList>
            <person name="Kallberg Y."/>
            <person name="Tangrot J."/>
            <person name="Rosling A."/>
        </authorList>
    </citation>
    <scope>NUCLEOTIDE SEQUENCE</scope>
    <source>
        <strain evidence="1">IN212</strain>
    </source>
</reference>
<name>A0A9N9D0K4_9GLOM</name>
<accession>A0A9N9D0K4</accession>
<gene>
    <name evidence="1" type="ORF">RFULGI_LOCUS7274</name>
</gene>
<proteinExistence type="predicted"/>
<dbReference type="EMBL" id="CAJVPZ010010315">
    <property type="protein sequence ID" value="CAG8618683.1"/>
    <property type="molecule type" value="Genomic_DNA"/>
</dbReference>
<comment type="caution">
    <text evidence="1">The sequence shown here is derived from an EMBL/GenBank/DDBJ whole genome shotgun (WGS) entry which is preliminary data.</text>
</comment>
<dbReference type="Proteomes" id="UP000789396">
    <property type="component" value="Unassembled WGS sequence"/>
</dbReference>
<sequence length="137" mass="15651">MSSTKCKSYIVKQKLEIISKVKEISNKEAARIFEKKLEEAMCSYQSIGSGKKAAYPLAEKVLSQWIVQLHQDGIAVTLSAIKLKMIELLRTRFQHEYPDALELMDSFEGHLTESVMEKYKEMNTIRRIIPSGLISLV</sequence>
<evidence type="ECO:0000313" key="2">
    <source>
        <dbReference type="Proteomes" id="UP000789396"/>
    </source>
</evidence>
<protein>
    <submittedName>
        <fullName evidence="1">1961_t:CDS:1</fullName>
    </submittedName>
</protein>
<dbReference type="OrthoDB" id="2331338at2759"/>
<keyword evidence="2" id="KW-1185">Reference proteome</keyword>
<organism evidence="1 2">
    <name type="scientific">Racocetra fulgida</name>
    <dbReference type="NCBI Taxonomy" id="60492"/>
    <lineage>
        <taxon>Eukaryota</taxon>
        <taxon>Fungi</taxon>
        <taxon>Fungi incertae sedis</taxon>
        <taxon>Mucoromycota</taxon>
        <taxon>Glomeromycotina</taxon>
        <taxon>Glomeromycetes</taxon>
        <taxon>Diversisporales</taxon>
        <taxon>Gigasporaceae</taxon>
        <taxon>Racocetra</taxon>
    </lineage>
</organism>
<dbReference type="AlphaFoldDB" id="A0A9N9D0K4"/>